<feature type="compositionally biased region" description="Low complexity" evidence="1">
    <location>
        <begin position="186"/>
        <end position="196"/>
    </location>
</feature>
<feature type="region of interest" description="Disordered" evidence="1">
    <location>
        <begin position="176"/>
        <end position="196"/>
    </location>
</feature>
<protein>
    <recommendedName>
        <fullName evidence="4">EF-hand domain-containing protein</fullName>
    </recommendedName>
</protein>
<sequence length="493" mass="53491">MCSSTHAKKAQNVWNGWLDERDLAPGEVISNWLKRQTQRGLTLATEYAKAGYEKAVERADVAFAGRSLLDSGTPAQEAIALKQQCDRAVAADTALQQTLADLSAQYREEARFSRSPENGQAIGAWAARYGEAAQMLGKPPAEPQRSPVEQDAMTLQQLRQAKTEVANKLLGAPAKLPEHTLPVSPPASSRSEAASAAARERVQTLLQQLFELHDLKANGVLEEDELIKMNEKVSLLHYGKAETNKEVIREKYKGVFREHLDPHGKPVPFSVFREYMQGVLNDIDTDPEGQVMMVEQFIAEAESARQAFRYPSLISESDQFFFPAAPAQAPAAPAAQQPSPRPTMADRVAMDEATRQTPAKPGASDHPTGYQPDSTPTTSAGTSSRRAEGSQRPGDANSAVSRLNSEEAAQASSSSSKSAAVAVPFQKGEWLQVWSNSKKSWRDGQVLEAFPTACQAEGFAVPAGTVKVSFDAGTIKWVMPGQAAELLRPHPES</sequence>
<evidence type="ECO:0008006" key="4">
    <source>
        <dbReference type="Google" id="ProtNLM"/>
    </source>
</evidence>
<dbReference type="EMBL" id="LSRX01000392">
    <property type="protein sequence ID" value="OLP98565.1"/>
    <property type="molecule type" value="Genomic_DNA"/>
</dbReference>
<name>A0A1Q9DTR3_SYMMI</name>
<evidence type="ECO:0000313" key="2">
    <source>
        <dbReference type="EMBL" id="OLP98565.1"/>
    </source>
</evidence>
<gene>
    <name evidence="2" type="ORF">AK812_SmicGene18978</name>
</gene>
<dbReference type="Proteomes" id="UP000186817">
    <property type="component" value="Unassembled WGS sequence"/>
</dbReference>
<feature type="region of interest" description="Disordered" evidence="1">
    <location>
        <begin position="353"/>
        <end position="418"/>
    </location>
</feature>
<dbReference type="OMA" id="AQNVWNG"/>
<dbReference type="OrthoDB" id="426147at2759"/>
<accession>A0A1Q9DTR3</accession>
<proteinExistence type="predicted"/>
<evidence type="ECO:0000256" key="1">
    <source>
        <dbReference type="SAM" id="MobiDB-lite"/>
    </source>
</evidence>
<keyword evidence="3" id="KW-1185">Reference proteome</keyword>
<dbReference type="AlphaFoldDB" id="A0A1Q9DTR3"/>
<feature type="compositionally biased region" description="Polar residues" evidence="1">
    <location>
        <begin position="371"/>
        <end position="384"/>
    </location>
</feature>
<comment type="caution">
    <text evidence="2">The sequence shown here is derived from an EMBL/GenBank/DDBJ whole genome shotgun (WGS) entry which is preliminary data.</text>
</comment>
<evidence type="ECO:0000313" key="3">
    <source>
        <dbReference type="Proteomes" id="UP000186817"/>
    </source>
</evidence>
<organism evidence="2 3">
    <name type="scientific">Symbiodinium microadriaticum</name>
    <name type="common">Dinoflagellate</name>
    <name type="synonym">Zooxanthella microadriatica</name>
    <dbReference type="NCBI Taxonomy" id="2951"/>
    <lineage>
        <taxon>Eukaryota</taxon>
        <taxon>Sar</taxon>
        <taxon>Alveolata</taxon>
        <taxon>Dinophyceae</taxon>
        <taxon>Suessiales</taxon>
        <taxon>Symbiodiniaceae</taxon>
        <taxon>Symbiodinium</taxon>
    </lineage>
</organism>
<reference evidence="2 3" key="1">
    <citation type="submission" date="2016-02" db="EMBL/GenBank/DDBJ databases">
        <title>Genome analysis of coral dinoflagellate symbionts highlights evolutionary adaptations to a symbiotic lifestyle.</title>
        <authorList>
            <person name="Aranda M."/>
            <person name="Li Y."/>
            <person name="Liew Y.J."/>
            <person name="Baumgarten S."/>
            <person name="Simakov O."/>
            <person name="Wilson M."/>
            <person name="Piel J."/>
            <person name="Ashoor H."/>
            <person name="Bougouffa S."/>
            <person name="Bajic V.B."/>
            <person name="Ryu T."/>
            <person name="Ravasi T."/>
            <person name="Bayer T."/>
            <person name="Micklem G."/>
            <person name="Kim H."/>
            <person name="Bhak J."/>
            <person name="Lajeunesse T.C."/>
            <person name="Voolstra C.R."/>
        </authorList>
    </citation>
    <scope>NUCLEOTIDE SEQUENCE [LARGE SCALE GENOMIC DNA]</scope>
    <source>
        <strain evidence="2 3">CCMP2467</strain>
    </source>
</reference>
<feature type="compositionally biased region" description="Low complexity" evidence="1">
    <location>
        <begin position="406"/>
        <end position="418"/>
    </location>
</feature>